<evidence type="ECO:0000313" key="10">
    <source>
        <dbReference type="Proteomes" id="UP000002872"/>
    </source>
</evidence>
<accession>I3EEF1</accession>
<reference evidence="9" key="1">
    <citation type="submission" date="2011-01" db="EMBL/GenBank/DDBJ databases">
        <title>The Genome Sequence of Nematocida parisii strain ERTm3.</title>
        <authorList>
            <consortium name="The Broad Institute Genome Sequencing Platform"/>
            <consortium name="The Broad Institute Genome Sequencing Center for Infectious Disease"/>
            <person name="Cuomo C."/>
            <person name="Troemel E."/>
            <person name="Young S.K."/>
            <person name="Zeng Q."/>
            <person name="Gargeya S."/>
            <person name="Fitzgerald M."/>
            <person name="Haas B."/>
            <person name="Abouelleil A."/>
            <person name="Alvarado L."/>
            <person name="Arachchi H.M."/>
            <person name="Berlin A."/>
            <person name="Chapman S.B."/>
            <person name="Gearin G."/>
            <person name="Goldberg J."/>
            <person name="Griggs A."/>
            <person name="Gujja S."/>
            <person name="Hansen M."/>
            <person name="Heiman D."/>
            <person name="Howarth C."/>
            <person name="Larimer J."/>
            <person name="Lui A."/>
            <person name="MacDonald P.J.P."/>
            <person name="McCowen C."/>
            <person name="Montmayeur A."/>
            <person name="Murphy C."/>
            <person name="Neiman D."/>
            <person name="Pearson M."/>
            <person name="Priest M."/>
            <person name="Roberts A."/>
            <person name="Saif S."/>
            <person name="Shea T."/>
            <person name="Sisk P."/>
            <person name="Stolte C."/>
            <person name="Sykes S."/>
            <person name="Wortman J."/>
            <person name="Nusbaum C."/>
            <person name="Birren B."/>
        </authorList>
    </citation>
    <scope>NUCLEOTIDE SEQUENCE</scope>
    <source>
        <strain evidence="9">ERTm3</strain>
    </source>
</reference>
<dbReference type="VEuPathDB" id="MicrosporidiaDB:NEQG_02145"/>
<dbReference type="PROSITE" id="PS51192">
    <property type="entry name" value="HELICASE_ATP_BIND_1"/>
    <property type="match status" value="1"/>
</dbReference>
<dbReference type="InterPro" id="IPR011545">
    <property type="entry name" value="DEAD/DEAH_box_helicase_dom"/>
</dbReference>
<evidence type="ECO:0000256" key="4">
    <source>
        <dbReference type="ARBA" id="ARBA00022840"/>
    </source>
</evidence>
<feature type="domain" description="Helicase ATP-binding" evidence="7">
    <location>
        <begin position="11"/>
        <end position="165"/>
    </location>
</feature>
<dbReference type="InterPro" id="IPR007502">
    <property type="entry name" value="Helicase-assoc_dom"/>
</dbReference>
<evidence type="ECO:0000259" key="8">
    <source>
        <dbReference type="PROSITE" id="PS51194"/>
    </source>
</evidence>
<dbReference type="SMART" id="SM00487">
    <property type="entry name" value="DEXDc"/>
    <property type="match status" value="1"/>
</dbReference>
<dbReference type="GO" id="GO:0016787">
    <property type="term" value="F:hydrolase activity"/>
    <property type="evidence" value="ECO:0007669"/>
    <property type="project" value="UniProtKB-KW"/>
</dbReference>
<dbReference type="CDD" id="cd18791">
    <property type="entry name" value="SF2_C_RHA"/>
    <property type="match status" value="1"/>
</dbReference>
<dbReference type="GO" id="GO:0003723">
    <property type="term" value="F:RNA binding"/>
    <property type="evidence" value="ECO:0007669"/>
    <property type="project" value="TreeGrafter"/>
</dbReference>
<evidence type="ECO:0000256" key="2">
    <source>
        <dbReference type="ARBA" id="ARBA00022801"/>
    </source>
</evidence>
<protein>
    <submittedName>
        <fullName evidence="9">Uncharacterized protein</fullName>
    </submittedName>
</protein>
<keyword evidence="2" id="KW-0378">Hydrolase</keyword>
<dbReference type="SMART" id="SM00490">
    <property type="entry name" value="HELICc"/>
    <property type="match status" value="1"/>
</dbReference>
<dbReference type="STRING" id="935791.I3EEF1"/>
<dbReference type="CDD" id="cd17917">
    <property type="entry name" value="DEXHc_RHA-like"/>
    <property type="match status" value="1"/>
</dbReference>
<keyword evidence="3" id="KW-0347">Helicase</keyword>
<organism evidence="9 10">
    <name type="scientific">Nematocida parisii (strain ERTm3)</name>
    <name type="common">Nematode killer fungus</name>
    <dbReference type="NCBI Taxonomy" id="935791"/>
    <lineage>
        <taxon>Eukaryota</taxon>
        <taxon>Fungi</taxon>
        <taxon>Fungi incertae sedis</taxon>
        <taxon>Microsporidia</taxon>
        <taxon>Nematocida</taxon>
    </lineage>
</organism>
<dbReference type="HOGENOM" id="CLU_001832_5_11_1"/>
<dbReference type="Pfam" id="PF00270">
    <property type="entry name" value="DEAD"/>
    <property type="match status" value="1"/>
</dbReference>
<proteinExistence type="inferred from homology"/>
<dbReference type="InterPro" id="IPR027417">
    <property type="entry name" value="P-loop_NTPase"/>
</dbReference>
<keyword evidence="1" id="KW-0547">Nucleotide-binding</keyword>
<evidence type="ECO:0000256" key="3">
    <source>
        <dbReference type="ARBA" id="ARBA00022806"/>
    </source>
</evidence>
<dbReference type="InterPro" id="IPR001650">
    <property type="entry name" value="Helicase_C-like"/>
</dbReference>
<feature type="compositionally biased region" description="Basic and acidic residues" evidence="6">
    <location>
        <begin position="203"/>
        <end position="216"/>
    </location>
</feature>
<dbReference type="PROSITE" id="PS51194">
    <property type="entry name" value="HELICASE_CTER"/>
    <property type="match status" value="1"/>
</dbReference>
<evidence type="ECO:0000313" key="9">
    <source>
        <dbReference type="EMBL" id="EIJ87598.1"/>
    </source>
</evidence>
<name>I3EEF1_NEMP3</name>
<dbReference type="EMBL" id="GL870881">
    <property type="protein sequence ID" value="EIJ87598.1"/>
    <property type="molecule type" value="Genomic_DNA"/>
</dbReference>
<dbReference type="InParanoid" id="I3EEF1"/>
<gene>
    <name evidence="9" type="ORF">NEQG_02145</name>
</gene>
<comment type="similarity">
    <text evidence="5">Belongs to the DEAD box helicase family. DEAH subfamily. PRP16 sub-subfamily.</text>
</comment>
<dbReference type="InterPro" id="IPR014001">
    <property type="entry name" value="Helicase_ATP-bd"/>
</dbReference>
<dbReference type="PANTHER" id="PTHR18934">
    <property type="entry name" value="ATP-DEPENDENT RNA HELICASE"/>
    <property type="match status" value="1"/>
</dbReference>
<dbReference type="SUPFAM" id="SSF52540">
    <property type="entry name" value="P-loop containing nucleoside triphosphate hydrolases"/>
    <property type="match status" value="1"/>
</dbReference>
<dbReference type="OrthoDB" id="10253254at2759"/>
<dbReference type="AlphaFoldDB" id="I3EEF1"/>
<feature type="domain" description="Helicase C-terminal" evidence="8">
    <location>
        <begin position="274"/>
        <end position="435"/>
    </location>
</feature>
<feature type="compositionally biased region" description="Polar residues" evidence="6">
    <location>
        <begin position="221"/>
        <end position="233"/>
    </location>
</feature>
<evidence type="ECO:0000256" key="6">
    <source>
        <dbReference type="SAM" id="MobiDB-lite"/>
    </source>
</evidence>
<feature type="region of interest" description="Disordered" evidence="6">
    <location>
        <begin position="203"/>
        <end position="244"/>
    </location>
</feature>
<keyword evidence="4" id="KW-0067">ATP-binding</keyword>
<dbReference type="InterPro" id="IPR002464">
    <property type="entry name" value="DNA/RNA_helicase_DEAH_CS"/>
</dbReference>
<keyword evidence="10" id="KW-1185">Reference proteome</keyword>
<evidence type="ECO:0000259" key="7">
    <source>
        <dbReference type="PROSITE" id="PS51192"/>
    </source>
</evidence>
<dbReference type="Pfam" id="PF00271">
    <property type="entry name" value="Helicase_C"/>
    <property type="match status" value="1"/>
</dbReference>
<sequence>MLTPQMNQEIIQKAKKGGVLIVVGATGSGKSTGIPQALLSTTNDLITVTQPRRVAAISLASHVKRVITCVPGDKVGHKVRFSDTTNKNTRLRYVTDGILLKELQEEAKLSTVVVDEVHERSIRTDILLGLLKKRINGIRLVLMSATADVNMLTEYFAKDGIPVSHCEIPSQKHDVRIKYLPKKSSDYIQLAYDTIKKIIKDAKTERESTNKSKNNENSRNAKPSTGRQNNSKCSAPKSLESRKKKTPFLGASSAEGMDEIDCLFSGVSLNSYNPVQEKNDVFTSGTILVFLSGLEDIEDLYKMLEVHSGIELLKLHSSLPDKEQQLIFTQRQKSIRVILSTNIAETSLTIEDVKWVVDAGVQKTNLSKEGVDTLGIIKISKSAAKQRSGRAGRVGPGVCYRLYTEEAYNGLQENNIPEILRADISSVTLSLIALDADPEKFDFLESPGENSILSALSELFILGLISDKKKITALGKEVSKLPLSPSLGKFLIHGKSLGAGCSAAAVCSLLSGERISLFPKDIDTSSIISVHESPTKCSDLSLYASVFFTYFKYSPRLRKDFCQSLKISQQEMKNSENIYRQLLSLMKIESNAVDEETEKEETGYGCTPLKKNTADKLHAAASAGFLIRVAEAKGNGYVHMYSERMVYIHPSSVMFARREGLVSFIITSETAKPYILHVFPYTPNILMADGGIVL</sequence>
<dbReference type="PROSITE" id="PS00690">
    <property type="entry name" value="DEAH_ATP_HELICASE"/>
    <property type="match status" value="1"/>
</dbReference>
<dbReference type="SMART" id="SM00847">
    <property type="entry name" value="HA2"/>
    <property type="match status" value="1"/>
</dbReference>
<dbReference type="Gene3D" id="3.40.50.300">
    <property type="entry name" value="P-loop containing nucleotide triphosphate hydrolases"/>
    <property type="match status" value="2"/>
</dbReference>
<dbReference type="PANTHER" id="PTHR18934:SF91">
    <property type="entry name" value="PRE-MRNA-SPLICING FACTOR ATP-DEPENDENT RNA HELICASE PRP16"/>
    <property type="match status" value="1"/>
</dbReference>
<evidence type="ECO:0000256" key="5">
    <source>
        <dbReference type="ARBA" id="ARBA00038040"/>
    </source>
</evidence>
<dbReference type="GO" id="GO:0004386">
    <property type="term" value="F:helicase activity"/>
    <property type="evidence" value="ECO:0007669"/>
    <property type="project" value="UniProtKB-KW"/>
</dbReference>
<dbReference type="Gene3D" id="1.20.120.1080">
    <property type="match status" value="1"/>
</dbReference>
<evidence type="ECO:0000256" key="1">
    <source>
        <dbReference type="ARBA" id="ARBA00022741"/>
    </source>
</evidence>
<dbReference type="GO" id="GO:0005524">
    <property type="term" value="F:ATP binding"/>
    <property type="evidence" value="ECO:0007669"/>
    <property type="project" value="UniProtKB-KW"/>
</dbReference>
<dbReference type="Proteomes" id="UP000002872">
    <property type="component" value="Unassembled WGS sequence"/>
</dbReference>
<dbReference type="GO" id="GO:1990904">
    <property type="term" value="C:ribonucleoprotein complex"/>
    <property type="evidence" value="ECO:0007669"/>
    <property type="project" value="UniProtKB-ARBA"/>
</dbReference>